<sequence>MAATEVQKPDHAAPRRHFIFTEEHEALRESIHSYVVKELAPHAEEWEETTFPDSVFPRMGELGFLGLSMPEAYGGQGGDYFCNLVLAEELSHSGSGGLAMGIAVHTDMATPPILQFGSEAQKQSYLAPAIRGEKIACLGITEPDAGSDVKGIRTRAVRDGDEWVINGSKTYITNGSRADFIVLVTKTDVDAGYDGFTLFIVDMDAPGVIREKKLEKLGMHASDTALLAFNDVRVPDTAVLGQVGKGFYHIMWELQGERLIGAAGCVAGAQRAFDRTLAYAMERKAFGREIGHFQVIRHKFAAMATKIERSRQLVYSTAWRFANGEYPVREISMAKLDSAQMCNEVADECLQIFGGAGYMREYQIERAWRDLRLNRIGAGTDEIMLDVIGRSYGL</sequence>
<dbReference type="GO" id="GO:0050660">
    <property type="term" value="F:flavin adenine dinucleotide binding"/>
    <property type="evidence" value="ECO:0007669"/>
    <property type="project" value="InterPro"/>
</dbReference>
<dbReference type="Proteomes" id="UP001147653">
    <property type="component" value="Unassembled WGS sequence"/>
</dbReference>
<proteinExistence type="inferred from homology"/>
<feature type="domain" description="Acyl-CoA oxidase/dehydrogenase middle" evidence="8">
    <location>
        <begin position="137"/>
        <end position="232"/>
    </location>
</feature>
<reference evidence="10" key="1">
    <citation type="submission" date="2022-10" db="EMBL/GenBank/DDBJ databases">
        <title>The WGS of Solirubrobacter phytolaccae KCTC 29190.</title>
        <authorList>
            <person name="Jiang Z."/>
        </authorList>
    </citation>
    <scope>NUCLEOTIDE SEQUENCE</scope>
    <source>
        <strain evidence="10">KCTC 29190</strain>
    </source>
</reference>
<keyword evidence="11" id="KW-1185">Reference proteome</keyword>
<keyword evidence="5 6" id="KW-0560">Oxidoreductase</keyword>
<dbReference type="Pfam" id="PF00441">
    <property type="entry name" value="Acyl-CoA_dh_1"/>
    <property type="match status" value="1"/>
</dbReference>
<keyword evidence="4 6" id="KW-0274">FAD</keyword>
<evidence type="ECO:0000256" key="5">
    <source>
        <dbReference type="ARBA" id="ARBA00023002"/>
    </source>
</evidence>
<dbReference type="PANTHER" id="PTHR43884">
    <property type="entry name" value="ACYL-COA DEHYDROGENASE"/>
    <property type="match status" value="1"/>
</dbReference>
<dbReference type="Gene3D" id="1.10.540.10">
    <property type="entry name" value="Acyl-CoA dehydrogenase/oxidase, N-terminal domain"/>
    <property type="match status" value="1"/>
</dbReference>
<dbReference type="FunFam" id="1.20.140.10:FF:000001">
    <property type="entry name" value="Acyl-CoA dehydrogenase"/>
    <property type="match status" value="1"/>
</dbReference>
<evidence type="ECO:0000256" key="2">
    <source>
        <dbReference type="ARBA" id="ARBA00009347"/>
    </source>
</evidence>
<dbReference type="PROSITE" id="PS00073">
    <property type="entry name" value="ACYL_COA_DH_2"/>
    <property type="match status" value="1"/>
</dbReference>
<feature type="domain" description="Acyl-CoA dehydrogenase/oxidase N-terminal" evidence="9">
    <location>
        <begin position="21"/>
        <end position="133"/>
    </location>
</feature>
<comment type="cofactor">
    <cofactor evidence="1 6">
        <name>FAD</name>
        <dbReference type="ChEBI" id="CHEBI:57692"/>
    </cofactor>
</comment>
<dbReference type="SUPFAM" id="SSF56645">
    <property type="entry name" value="Acyl-CoA dehydrogenase NM domain-like"/>
    <property type="match status" value="1"/>
</dbReference>
<dbReference type="SUPFAM" id="SSF47203">
    <property type="entry name" value="Acyl-CoA dehydrogenase C-terminal domain-like"/>
    <property type="match status" value="1"/>
</dbReference>
<feature type="domain" description="Acyl-CoA dehydrogenase/oxidase C-terminal" evidence="7">
    <location>
        <begin position="244"/>
        <end position="391"/>
    </location>
</feature>
<dbReference type="Gene3D" id="2.40.110.10">
    <property type="entry name" value="Butyryl-CoA Dehydrogenase, subunit A, domain 2"/>
    <property type="match status" value="1"/>
</dbReference>
<gene>
    <name evidence="10" type="ORF">OJ997_10920</name>
</gene>
<dbReference type="PROSITE" id="PS00072">
    <property type="entry name" value="ACYL_COA_DH_1"/>
    <property type="match status" value="1"/>
</dbReference>
<dbReference type="Pfam" id="PF02771">
    <property type="entry name" value="Acyl-CoA_dh_N"/>
    <property type="match status" value="1"/>
</dbReference>
<dbReference type="Gene3D" id="1.20.140.10">
    <property type="entry name" value="Butyryl-CoA Dehydrogenase, subunit A, domain 3"/>
    <property type="match status" value="1"/>
</dbReference>
<organism evidence="10 11">
    <name type="scientific">Solirubrobacter phytolaccae</name>
    <dbReference type="NCBI Taxonomy" id="1404360"/>
    <lineage>
        <taxon>Bacteria</taxon>
        <taxon>Bacillati</taxon>
        <taxon>Actinomycetota</taxon>
        <taxon>Thermoleophilia</taxon>
        <taxon>Solirubrobacterales</taxon>
        <taxon>Solirubrobacteraceae</taxon>
        <taxon>Solirubrobacter</taxon>
    </lineage>
</organism>
<dbReference type="InterPro" id="IPR013786">
    <property type="entry name" value="AcylCoA_DH/ox_N"/>
</dbReference>
<dbReference type="PANTHER" id="PTHR43884:SF40">
    <property type="entry name" value="ACYL-COA DEHYDROGENASE"/>
    <property type="match status" value="1"/>
</dbReference>
<comment type="caution">
    <text evidence="10">The sequence shown here is derived from an EMBL/GenBank/DDBJ whole genome shotgun (WGS) entry which is preliminary data.</text>
</comment>
<dbReference type="GO" id="GO:0003995">
    <property type="term" value="F:acyl-CoA dehydrogenase activity"/>
    <property type="evidence" value="ECO:0007669"/>
    <property type="project" value="InterPro"/>
</dbReference>
<dbReference type="InterPro" id="IPR046373">
    <property type="entry name" value="Acyl-CoA_Oxase/DH_mid-dom_sf"/>
</dbReference>
<evidence type="ECO:0000256" key="1">
    <source>
        <dbReference type="ARBA" id="ARBA00001974"/>
    </source>
</evidence>
<evidence type="ECO:0000313" key="10">
    <source>
        <dbReference type="EMBL" id="MDA0180806.1"/>
    </source>
</evidence>
<dbReference type="InterPro" id="IPR037069">
    <property type="entry name" value="AcylCoA_DH/ox_N_sf"/>
</dbReference>
<accession>A0A9X3NB73</accession>
<evidence type="ECO:0000259" key="7">
    <source>
        <dbReference type="Pfam" id="PF00441"/>
    </source>
</evidence>
<evidence type="ECO:0000256" key="3">
    <source>
        <dbReference type="ARBA" id="ARBA00022630"/>
    </source>
</evidence>
<keyword evidence="3 6" id="KW-0285">Flavoprotein</keyword>
<dbReference type="FunFam" id="2.40.110.10:FF:000002">
    <property type="entry name" value="Acyl-CoA dehydrogenase fadE12"/>
    <property type="match status" value="1"/>
</dbReference>
<dbReference type="AlphaFoldDB" id="A0A9X3NB73"/>
<dbReference type="RefSeq" id="WP_270025116.1">
    <property type="nucleotide sequence ID" value="NZ_JAPDDP010000016.1"/>
</dbReference>
<dbReference type="InterPro" id="IPR036250">
    <property type="entry name" value="AcylCo_DH-like_C"/>
</dbReference>
<evidence type="ECO:0000256" key="6">
    <source>
        <dbReference type="RuleBase" id="RU362125"/>
    </source>
</evidence>
<dbReference type="InterPro" id="IPR006089">
    <property type="entry name" value="Acyl-CoA_DH_CS"/>
</dbReference>
<evidence type="ECO:0000259" key="9">
    <source>
        <dbReference type="Pfam" id="PF02771"/>
    </source>
</evidence>
<evidence type="ECO:0000313" key="11">
    <source>
        <dbReference type="Proteomes" id="UP001147653"/>
    </source>
</evidence>
<dbReference type="InterPro" id="IPR009100">
    <property type="entry name" value="AcylCoA_DH/oxidase_NM_dom_sf"/>
</dbReference>
<name>A0A9X3NB73_9ACTN</name>
<dbReference type="FunFam" id="1.10.540.10:FF:000002">
    <property type="entry name" value="Acyl-CoA dehydrogenase FadE19"/>
    <property type="match status" value="1"/>
</dbReference>
<protein>
    <submittedName>
        <fullName evidence="10">Acyl-CoA dehydrogenase family protein</fullName>
    </submittedName>
</protein>
<dbReference type="InterPro" id="IPR009075">
    <property type="entry name" value="AcylCo_DH/oxidase_C"/>
</dbReference>
<evidence type="ECO:0000259" key="8">
    <source>
        <dbReference type="Pfam" id="PF02770"/>
    </source>
</evidence>
<dbReference type="EMBL" id="JAPDDP010000016">
    <property type="protein sequence ID" value="MDA0180806.1"/>
    <property type="molecule type" value="Genomic_DNA"/>
</dbReference>
<dbReference type="InterPro" id="IPR006091">
    <property type="entry name" value="Acyl-CoA_Oxase/DH_mid-dom"/>
</dbReference>
<comment type="similarity">
    <text evidence="2 6">Belongs to the acyl-CoA dehydrogenase family.</text>
</comment>
<evidence type="ECO:0000256" key="4">
    <source>
        <dbReference type="ARBA" id="ARBA00022827"/>
    </source>
</evidence>
<dbReference type="Pfam" id="PF02770">
    <property type="entry name" value="Acyl-CoA_dh_M"/>
    <property type="match status" value="1"/>
</dbReference>